<reference evidence="2" key="1">
    <citation type="journal article" date="2019" name="Int. J. Syst. Evol. Microbiol.">
        <title>The Global Catalogue of Microorganisms (GCM) 10K type strain sequencing project: providing services to taxonomists for standard genome sequencing and annotation.</title>
        <authorList>
            <consortium name="The Broad Institute Genomics Platform"/>
            <consortium name="The Broad Institute Genome Sequencing Center for Infectious Disease"/>
            <person name="Wu L."/>
            <person name="Ma J."/>
        </authorList>
    </citation>
    <scope>NUCLEOTIDE SEQUENCE [LARGE SCALE GENOMIC DNA]</scope>
    <source>
        <strain evidence="2">CGMCC 1.12923</strain>
    </source>
</reference>
<organism evidence="1 2">
    <name type="scientific">Lacimicrobium alkaliphilum</name>
    <dbReference type="NCBI Taxonomy" id="1526571"/>
    <lineage>
        <taxon>Bacteria</taxon>
        <taxon>Pseudomonadati</taxon>
        <taxon>Pseudomonadota</taxon>
        <taxon>Gammaproteobacteria</taxon>
        <taxon>Alteromonadales</taxon>
        <taxon>Alteromonadaceae</taxon>
        <taxon>Lacimicrobium</taxon>
    </lineage>
</organism>
<evidence type="ECO:0000313" key="2">
    <source>
        <dbReference type="Proteomes" id="UP000614272"/>
    </source>
</evidence>
<name>A0ABQ1RLG2_9ALTE</name>
<accession>A0ABQ1RLG2</accession>
<protein>
    <submittedName>
        <fullName evidence="1">Uncharacterized protein</fullName>
    </submittedName>
</protein>
<evidence type="ECO:0000313" key="1">
    <source>
        <dbReference type="EMBL" id="GGD72178.1"/>
    </source>
</evidence>
<dbReference type="EMBL" id="BMGJ01000013">
    <property type="protein sequence ID" value="GGD72178.1"/>
    <property type="molecule type" value="Genomic_DNA"/>
</dbReference>
<gene>
    <name evidence="1" type="ORF">GCM10011357_28980</name>
</gene>
<sequence length="64" mass="7263">MTPDTRQIKPTTATNTDFGIHKACALFFVIANSGGNINPERVKKHYVFTMLQDFVLKHRQTGKK</sequence>
<comment type="caution">
    <text evidence="1">The sequence shown here is derived from an EMBL/GenBank/DDBJ whole genome shotgun (WGS) entry which is preliminary data.</text>
</comment>
<dbReference type="Proteomes" id="UP000614272">
    <property type="component" value="Unassembled WGS sequence"/>
</dbReference>
<proteinExistence type="predicted"/>
<keyword evidence="2" id="KW-1185">Reference proteome</keyword>